<protein>
    <submittedName>
        <fullName evidence="3">Predicted protein</fullName>
    </submittedName>
</protein>
<proteinExistence type="predicted"/>
<evidence type="ECO:0000313" key="3">
    <source>
        <dbReference type="EMBL" id="EEH54800.1"/>
    </source>
</evidence>
<name>C1MZ42_MICPC</name>
<dbReference type="AlphaFoldDB" id="C1MZ42"/>
<feature type="compositionally biased region" description="Basic and acidic residues" evidence="1">
    <location>
        <begin position="27"/>
        <end position="60"/>
    </location>
</feature>
<dbReference type="PROSITE" id="PS51257">
    <property type="entry name" value="PROKAR_LIPOPROTEIN"/>
    <property type="match status" value="1"/>
</dbReference>
<dbReference type="EMBL" id="GG663743">
    <property type="protein sequence ID" value="EEH54800.1"/>
    <property type="molecule type" value="Genomic_DNA"/>
</dbReference>
<sequence>MHRSTRAIALCLVVVLACAPAAHARKQRGDEKERERDELRDQEARVGSTERRGAVVETDHPSPTPQGKWWGYWGYWGYWGSTYKWNYAWSYPYYCGALRGASSPSSLSSHTSFCFFFLRSTLTRSSAREDYYGYGGWYRAADIISDANATTSELAEARAISRQINAARATRRAALGCVDWLGVDEEKISSAPKELAVVDDACCYPSGCALAESSGCVADGAACCVPDSTREEGKC</sequence>
<dbReference type="OrthoDB" id="10615897at2759"/>
<evidence type="ECO:0000313" key="4">
    <source>
        <dbReference type="Proteomes" id="UP000001876"/>
    </source>
</evidence>
<keyword evidence="2" id="KW-0732">Signal</keyword>
<reference evidence="3 4" key="1">
    <citation type="journal article" date="2009" name="Science">
        <title>Green evolution and dynamic adaptations revealed by genomes of the marine picoeukaryotes Micromonas.</title>
        <authorList>
            <person name="Worden A.Z."/>
            <person name="Lee J.H."/>
            <person name="Mock T."/>
            <person name="Rouze P."/>
            <person name="Simmons M.P."/>
            <person name="Aerts A.L."/>
            <person name="Allen A.E."/>
            <person name="Cuvelier M.L."/>
            <person name="Derelle E."/>
            <person name="Everett M.V."/>
            <person name="Foulon E."/>
            <person name="Grimwood J."/>
            <person name="Gundlach H."/>
            <person name="Henrissat B."/>
            <person name="Napoli C."/>
            <person name="McDonald S.M."/>
            <person name="Parker M.S."/>
            <person name="Rombauts S."/>
            <person name="Salamov A."/>
            <person name="Von Dassow P."/>
            <person name="Badger J.H."/>
            <person name="Coutinho P.M."/>
            <person name="Demir E."/>
            <person name="Dubchak I."/>
            <person name="Gentemann C."/>
            <person name="Eikrem W."/>
            <person name="Gready J.E."/>
            <person name="John U."/>
            <person name="Lanier W."/>
            <person name="Lindquist E.A."/>
            <person name="Lucas S."/>
            <person name="Mayer K.F."/>
            <person name="Moreau H."/>
            <person name="Not F."/>
            <person name="Otillar R."/>
            <person name="Panaud O."/>
            <person name="Pangilinan J."/>
            <person name="Paulsen I."/>
            <person name="Piegu B."/>
            <person name="Poliakov A."/>
            <person name="Robbens S."/>
            <person name="Schmutz J."/>
            <person name="Toulza E."/>
            <person name="Wyss T."/>
            <person name="Zelensky A."/>
            <person name="Zhou K."/>
            <person name="Armbrust E.V."/>
            <person name="Bhattacharya D."/>
            <person name="Goodenough U.W."/>
            <person name="Van de Peer Y."/>
            <person name="Grigoriev I.V."/>
        </authorList>
    </citation>
    <scope>NUCLEOTIDE SEQUENCE [LARGE SCALE GENOMIC DNA]</scope>
    <source>
        <strain evidence="3 4">CCMP1545</strain>
    </source>
</reference>
<dbReference type="Proteomes" id="UP000001876">
    <property type="component" value="Unassembled WGS sequence"/>
</dbReference>
<evidence type="ECO:0000256" key="2">
    <source>
        <dbReference type="SAM" id="SignalP"/>
    </source>
</evidence>
<dbReference type="RefSeq" id="XP_003061150.1">
    <property type="nucleotide sequence ID" value="XM_003061104.1"/>
</dbReference>
<feature type="chain" id="PRO_5002912264" evidence="2">
    <location>
        <begin position="25"/>
        <end position="235"/>
    </location>
</feature>
<feature type="region of interest" description="Disordered" evidence="1">
    <location>
        <begin position="26"/>
        <end position="63"/>
    </location>
</feature>
<organism evidence="4">
    <name type="scientific">Micromonas pusilla (strain CCMP1545)</name>
    <name type="common">Picoplanktonic green alga</name>
    <dbReference type="NCBI Taxonomy" id="564608"/>
    <lineage>
        <taxon>Eukaryota</taxon>
        <taxon>Viridiplantae</taxon>
        <taxon>Chlorophyta</taxon>
        <taxon>Mamiellophyceae</taxon>
        <taxon>Mamiellales</taxon>
        <taxon>Mamiellaceae</taxon>
        <taxon>Micromonas</taxon>
    </lineage>
</organism>
<dbReference type="GeneID" id="9686589"/>
<dbReference type="OMA" id="ASACSEW"/>
<accession>C1MZ42</accession>
<keyword evidence="4" id="KW-1185">Reference proteome</keyword>
<gene>
    <name evidence="3" type="ORF">MICPUCDRAFT_60595</name>
</gene>
<dbReference type="KEGG" id="mpp:MICPUCDRAFT_60595"/>
<feature type="signal peptide" evidence="2">
    <location>
        <begin position="1"/>
        <end position="24"/>
    </location>
</feature>
<evidence type="ECO:0000256" key="1">
    <source>
        <dbReference type="SAM" id="MobiDB-lite"/>
    </source>
</evidence>